<evidence type="ECO:0000256" key="2">
    <source>
        <dbReference type="ARBA" id="ARBA00013218"/>
    </source>
</evidence>
<dbReference type="InterPro" id="IPR006109">
    <property type="entry name" value="G3P_DH_NAD-dep_C"/>
</dbReference>
<evidence type="ECO:0000259" key="6">
    <source>
        <dbReference type="Pfam" id="PF07479"/>
    </source>
</evidence>
<dbReference type="EC" id="1.1.1.8" evidence="2"/>
<evidence type="ECO:0000256" key="5">
    <source>
        <dbReference type="ARBA" id="ARBA00048683"/>
    </source>
</evidence>
<keyword evidence="4" id="KW-0520">NAD</keyword>
<evidence type="ECO:0000313" key="7">
    <source>
        <dbReference type="EMBL" id="NDJ94776.1"/>
    </source>
</evidence>
<comment type="catalytic activity">
    <reaction evidence="5">
        <text>sn-glycerol 3-phosphate + NAD(+) = dihydroxyacetone phosphate + NADH + H(+)</text>
        <dbReference type="Rhea" id="RHEA:11092"/>
        <dbReference type="ChEBI" id="CHEBI:15378"/>
        <dbReference type="ChEBI" id="CHEBI:57540"/>
        <dbReference type="ChEBI" id="CHEBI:57597"/>
        <dbReference type="ChEBI" id="CHEBI:57642"/>
        <dbReference type="ChEBI" id="CHEBI:57945"/>
        <dbReference type="EC" id="1.1.1.8"/>
    </reaction>
</comment>
<evidence type="ECO:0000256" key="3">
    <source>
        <dbReference type="ARBA" id="ARBA00023002"/>
    </source>
</evidence>
<dbReference type="AlphaFoldDB" id="A0A6G3MLH2"/>
<dbReference type="PANTHER" id="PTHR11728">
    <property type="entry name" value="GLYCEROL-3-PHOSPHATE DEHYDROGENASE"/>
    <property type="match status" value="1"/>
</dbReference>
<dbReference type="EMBL" id="GHBP01011457">
    <property type="protein sequence ID" value="NDJ94776.1"/>
    <property type="molecule type" value="Transcribed_RNA"/>
</dbReference>
<evidence type="ECO:0000256" key="4">
    <source>
        <dbReference type="ARBA" id="ARBA00023027"/>
    </source>
</evidence>
<dbReference type="InterPro" id="IPR013328">
    <property type="entry name" value="6PGD_dom2"/>
</dbReference>
<dbReference type="GO" id="GO:0005829">
    <property type="term" value="C:cytosol"/>
    <property type="evidence" value="ECO:0007669"/>
    <property type="project" value="TreeGrafter"/>
</dbReference>
<dbReference type="Gene3D" id="1.10.1040.10">
    <property type="entry name" value="N-(1-d-carboxylethyl)-l-norvaline Dehydrogenase, domain 2"/>
    <property type="match status" value="1"/>
</dbReference>
<dbReference type="Pfam" id="PF07479">
    <property type="entry name" value="NAD_Gly3P_dh_C"/>
    <property type="match status" value="1"/>
</dbReference>
<keyword evidence="3" id="KW-0560">Oxidoreductase</keyword>
<organism evidence="7">
    <name type="scientific">Henneguya salminicola</name>
    <name type="common">Myxosporean</name>
    <dbReference type="NCBI Taxonomy" id="69463"/>
    <lineage>
        <taxon>Eukaryota</taxon>
        <taxon>Metazoa</taxon>
        <taxon>Cnidaria</taxon>
        <taxon>Myxozoa</taxon>
        <taxon>Myxosporea</taxon>
        <taxon>Bivalvulida</taxon>
        <taxon>Platysporina</taxon>
        <taxon>Myxobolidae</taxon>
        <taxon>Henneguya</taxon>
    </lineage>
</organism>
<dbReference type="SUPFAM" id="SSF48179">
    <property type="entry name" value="6-phosphogluconate dehydrogenase C-terminal domain-like"/>
    <property type="match status" value="1"/>
</dbReference>
<dbReference type="PANTHER" id="PTHR11728:SF8">
    <property type="entry name" value="GLYCEROL-3-PHOSPHATE DEHYDROGENASE [NAD(+)]-RELATED"/>
    <property type="match status" value="1"/>
</dbReference>
<dbReference type="GO" id="GO:0006072">
    <property type="term" value="P:glycerol-3-phosphate metabolic process"/>
    <property type="evidence" value="ECO:0007669"/>
    <property type="project" value="InterPro"/>
</dbReference>
<proteinExistence type="inferred from homology"/>
<dbReference type="GO" id="GO:0141152">
    <property type="term" value="F:glycerol-3-phosphate dehydrogenase (NAD+) activity"/>
    <property type="evidence" value="ECO:0007669"/>
    <property type="project" value="UniProtKB-EC"/>
</dbReference>
<accession>A0A6G3MLH2</accession>
<dbReference type="InterPro" id="IPR006168">
    <property type="entry name" value="G3P_DH_NAD-dep"/>
</dbReference>
<dbReference type="GO" id="GO:0005975">
    <property type="term" value="P:carbohydrate metabolic process"/>
    <property type="evidence" value="ECO:0007669"/>
    <property type="project" value="InterPro"/>
</dbReference>
<feature type="domain" description="Glycerol-3-phosphate dehydrogenase NAD-dependent C-terminal" evidence="6">
    <location>
        <begin position="1"/>
        <end position="118"/>
    </location>
</feature>
<comment type="similarity">
    <text evidence="1">Belongs to the NAD-dependent glycerol-3-phosphate dehydrogenase family.</text>
</comment>
<name>A0A6G3MLH2_HENSL</name>
<protein>
    <recommendedName>
        <fullName evidence="2">glycerol-3-phosphate dehydrogenase (NAD(+))</fullName>
        <ecNumber evidence="2">1.1.1.8</ecNumber>
    </recommendedName>
</protein>
<sequence>MEIFGALKNCIAMGIGFSNALGYGSNAKATAVRIGFQEIIRFVKIYQPNCSNDIFLKSFGLDDLIATCFGGRNVRCAESFVRTGKTIQDIEKNLLSGQKLQGPETIITVYNILQSTKITQQLY</sequence>
<reference evidence="7" key="1">
    <citation type="submission" date="2018-11" db="EMBL/GenBank/DDBJ databases">
        <title>Henneguya salminicola genome and transcriptome.</title>
        <authorList>
            <person name="Yahalomi D."/>
            <person name="Atkinson S.D."/>
            <person name="Neuhof M."/>
            <person name="Chang E.S."/>
            <person name="Philippe H."/>
            <person name="Cartwright P."/>
            <person name="Bartholomew J.L."/>
            <person name="Huchon D."/>
        </authorList>
    </citation>
    <scope>NUCLEOTIDE SEQUENCE</scope>
    <source>
        <strain evidence="7">Hz1</strain>
        <tissue evidence="7">Whole</tissue>
    </source>
</reference>
<evidence type="ECO:0000256" key="1">
    <source>
        <dbReference type="ARBA" id="ARBA00011009"/>
    </source>
</evidence>
<dbReference type="FunFam" id="1.10.1040.10:FF:000004">
    <property type="entry name" value="Glycerol-3-phosphate dehydrogenase [NAD(+)]"/>
    <property type="match status" value="1"/>
</dbReference>
<dbReference type="PRINTS" id="PR00077">
    <property type="entry name" value="GPDHDRGNASE"/>
</dbReference>
<dbReference type="InterPro" id="IPR008927">
    <property type="entry name" value="6-PGluconate_DH-like_C_sf"/>
</dbReference>